<dbReference type="InterPro" id="IPR001765">
    <property type="entry name" value="Carbonic_anhydrase"/>
</dbReference>
<dbReference type="EC" id="4.2.1.1" evidence="3"/>
<proteinExistence type="inferred from homology"/>
<dbReference type="InterPro" id="IPR036874">
    <property type="entry name" value="Carbonic_anhydrase_sf"/>
</dbReference>
<dbReference type="Gene3D" id="3.40.1050.10">
    <property type="entry name" value="Carbonic anhydrase"/>
    <property type="match status" value="1"/>
</dbReference>
<evidence type="ECO:0000256" key="2">
    <source>
        <dbReference type="ARBA" id="ARBA00006217"/>
    </source>
</evidence>
<reference evidence="7 8" key="1">
    <citation type="submission" date="2023-07" db="EMBL/GenBank/DDBJ databases">
        <title>Paenibacillus sp. JX-17 nov. isolated from soil.</title>
        <authorList>
            <person name="Wan Y."/>
            <person name="Liu B."/>
        </authorList>
    </citation>
    <scope>NUCLEOTIDE SEQUENCE [LARGE SCALE GENOMIC DNA]</scope>
    <source>
        <strain evidence="7 8">JX-17</strain>
    </source>
</reference>
<dbReference type="RefSeq" id="WP_305022155.1">
    <property type="nucleotide sequence ID" value="NZ_JAUQTB010000001.1"/>
</dbReference>
<dbReference type="CDD" id="cd03379">
    <property type="entry name" value="beta_CA_cladeD"/>
    <property type="match status" value="1"/>
</dbReference>
<dbReference type="PANTHER" id="PTHR43175">
    <property type="entry name" value="CARBONIC ANHYDRASE"/>
    <property type="match status" value="1"/>
</dbReference>
<dbReference type="SMART" id="SM00947">
    <property type="entry name" value="Pro_CA"/>
    <property type="match status" value="1"/>
</dbReference>
<dbReference type="Proteomes" id="UP001240171">
    <property type="component" value="Unassembled WGS sequence"/>
</dbReference>
<evidence type="ECO:0000256" key="6">
    <source>
        <dbReference type="ARBA" id="ARBA00048348"/>
    </source>
</evidence>
<comment type="catalytic activity">
    <reaction evidence="6">
        <text>hydrogencarbonate + H(+) = CO2 + H2O</text>
        <dbReference type="Rhea" id="RHEA:10748"/>
        <dbReference type="ChEBI" id="CHEBI:15377"/>
        <dbReference type="ChEBI" id="CHEBI:15378"/>
        <dbReference type="ChEBI" id="CHEBI:16526"/>
        <dbReference type="ChEBI" id="CHEBI:17544"/>
        <dbReference type="EC" id="4.2.1.1"/>
    </reaction>
</comment>
<evidence type="ECO:0000256" key="3">
    <source>
        <dbReference type="ARBA" id="ARBA00012925"/>
    </source>
</evidence>
<dbReference type="Pfam" id="PF00484">
    <property type="entry name" value="Pro_CA"/>
    <property type="match status" value="1"/>
</dbReference>
<accession>A0ABT9CBH7</accession>
<keyword evidence="4" id="KW-0479">Metal-binding</keyword>
<evidence type="ECO:0000313" key="7">
    <source>
        <dbReference type="EMBL" id="MDO7904963.1"/>
    </source>
</evidence>
<evidence type="ECO:0000256" key="4">
    <source>
        <dbReference type="ARBA" id="ARBA00022723"/>
    </source>
</evidence>
<comment type="caution">
    <text evidence="7">The sequence shown here is derived from an EMBL/GenBank/DDBJ whole genome shotgun (WGS) entry which is preliminary data.</text>
</comment>
<dbReference type="SUPFAM" id="SSF53056">
    <property type="entry name" value="beta-carbonic anhydrase, cab"/>
    <property type="match status" value="1"/>
</dbReference>
<keyword evidence="5" id="KW-0862">Zinc</keyword>
<organism evidence="7 8">
    <name type="scientific">Paenibacillus lacisoli</name>
    <dbReference type="NCBI Taxonomy" id="3064525"/>
    <lineage>
        <taxon>Bacteria</taxon>
        <taxon>Bacillati</taxon>
        <taxon>Bacillota</taxon>
        <taxon>Bacilli</taxon>
        <taxon>Bacillales</taxon>
        <taxon>Paenibacillaceae</taxon>
        <taxon>Paenibacillus</taxon>
    </lineage>
</organism>
<comment type="similarity">
    <text evidence="2">Belongs to the beta-class carbonic anhydrase family.</text>
</comment>
<comment type="cofactor">
    <cofactor evidence="1">
        <name>Zn(2+)</name>
        <dbReference type="ChEBI" id="CHEBI:29105"/>
    </cofactor>
</comment>
<evidence type="ECO:0000256" key="1">
    <source>
        <dbReference type="ARBA" id="ARBA00001947"/>
    </source>
</evidence>
<evidence type="ECO:0000313" key="8">
    <source>
        <dbReference type="Proteomes" id="UP001240171"/>
    </source>
</evidence>
<gene>
    <name evidence="7" type="ORF">Q5741_00880</name>
</gene>
<protein>
    <recommendedName>
        <fullName evidence="3">carbonic anhydrase</fullName>
        <ecNumber evidence="3">4.2.1.1</ecNumber>
    </recommendedName>
</protein>
<keyword evidence="8" id="KW-1185">Reference proteome</keyword>
<sequence>MNHIEEILEHNRQFVESKEYVKYQNGKSPRKKMVIVTCMDTRLVELLPKAMNLRNGDVKIIKTAGAIVSQPFGSVMRSIMVALYELGAEEVLVVGHYDCGMASLDSEKMIGHILERGVSQEVLNTIENIGIKLPKWLKGFDNVSDGVINTVEMIRSHPLFPPNAPVHGMIIDPDTGRLDQVVNGYERQ</sequence>
<dbReference type="PANTHER" id="PTHR43175:SF3">
    <property type="entry name" value="CARBON DISULFIDE HYDROLASE"/>
    <property type="match status" value="1"/>
</dbReference>
<dbReference type="EMBL" id="JAUQTB010000001">
    <property type="protein sequence ID" value="MDO7904963.1"/>
    <property type="molecule type" value="Genomic_DNA"/>
</dbReference>
<evidence type="ECO:0000256" key="5">
    <source>
        <dbReference type="ARBA" id="ARBA00022833"/>
    </source>
</evidence>
<name>A0ABT9CBH7_9BACL</name>